<dbReference type="RefSeq" id="WP_033060827.1">
    <property type="nucleotide sequence ID" value="NZ_AZQQ01000100.1"/>
</dbReference>
<gene>
    <name evidence="2" type="ORF">V466_25335</name>
</gene>
<proteinExistence type="predicted"/>
<keyword evidence="1" id="KW-1133">Transmembrane helix</keyword>
<evidence type="ECO:0000313" key="3">
    <source>
        <dbReference type="Proteomes" id="UP000026739"/>
    </source>
</evidence>
<organism evidence="2 3">
    <name type="scientific">Pseudomonas mandelii PD30</name>
    <dbReference type="NCBI Taxonomy" id="1419583"/>
    <lineage>
        <taxon>Bacteria</taxon>
        <taxon>Pseudomonadati</taxon>
        <taxon>Pseudomonadota</taxon>
        <taxon>Gammaproteobacteria</taxon>
        <taxon>Pseudomonadales</taxon>
        <taxon>Pseudomonadaceae</taxon>
        <taxon>Pseudomonas</taxon>
    </lineage>
</organism>
<accession>A0A059KVM7</accession>
<reference evidence="2 3" key="1">
    <citation type="submission" date="2013-12" db="EMBL/GenBank/DDBJ databases">
        <authorList>
            <person name="Formusa P.A."/>
            <person name="Habash M."/>
            <person name="Lee H."/>
            <person name="Trevors J.T."/>
        </authorList>
    </citation>
    <scope>NUCLEOTIDE SEQUENCE [LARGE SCALE GENOMIC DNA]</scope>
    <source>
        <strain evidence="2 3">PD30</strain>
    </source>
</reference>
<evidence type="ECO:0000256" key="1">
    <source>
        <dbReference type="SAM" id="Phobius"/>
    </source>
</evidence>
<keyword evidence="1" id="KW-0812">Transmembrane</keyword>
<sequence>MKVYFFVSVSLALMGTVIYVLFEWEAAKNRKQHALCEVAQQYMEGLDAQAWSSTTGLSLYAYNEHKEAGLLTPKRIVIVTAGSIRGAGTEAVIPDYVEQFSGSDIDNQLIRAAAGQWIPDEIKQEIKRAIKSLSAACNRY</sequence>
<feature type="transmembrane region" description="Helical" evidence="1">
    <location>
        <begin position="6"/>
        <end position="22"/>
    </location>
</feature>
<protein>
    <submittedName>
        <fullName evidence="2">Uncharacterized protein</fullName>
    </submittedName>
</protein>
<comment type="caution">
    <text evidence="2">The sequence shown here is derived from an EMBL/GenBank/DDBJ whole genome shotgun (WGS) entry which is preliminary data.</text>
</comment>
<name>A0A059KVM7_9PSED</name>
<dbReference type="Proteomes" id="UP000026739">
    <property type="component" value="Unassembled WGS sequence"/>
</dbReference>
<keyword evidence="1" id="KW-0472">Membrane</keyword>
<dbReference type="EMBL" id="AZQQ01000100">
    <property type="protein sequence ID" value="KDD66107.1"/>
    <property type="molecule type" value="Genomic_DNA"/>
</dbReference>
<dbReference type="AlphaFoldDB" id="A0A059KVM7"/>
<evidence type="ECO:0000313" key="2">
    <source>
        <dbReference type="EMBL" id="KDD66107.1"/>
    </source>
</evidence>